<keyword evidence="2" id="KW-0802">TPR repeat</keyword>
<comment type="caution">
    <text evidence="5">The sequence shown here is derived from an EMBL/GenBank/DDBJ whole genome shotgun (WGS) entry which is preliminary data.</text>
</comment>
<organism evidence="5 6">
    <name type="scientific">Dreissena polymorpha</name>
    <name type="common">Zebra mussel</name>
    <name type="synonym">Mytilus polymorpha</name>
    <dbReference type="NCBI Taxonomy" id="45954"/>
    <lineage>
        <taxon>Eukaryota</taxon>
        <taxon>Metazoa</taxon>
        <taxon>Spiralia</taxon>
        <taxon>Lophotrochozoa</taxon>
        <taxon>Mollusca</taxon>
        <taxon>Bivalvia</taxon>
        <taxon>Autobranchia</taxon>
        <taxon>Heteroconchia</taxon>
        <taxon>Euheterodonta</taxon>
        <taxon>Imparidentia</taxon>
        <taxon>Neoheterodontei</taxon>
        <taxon>Myida</taxon>
        <taxon>Dreissenoidea</taxon>
        <taxon>Dreissenidae</taxon>
        <taxon>Dreissena</taxon>
    </lineage>
</organism>
<dbReference type="InterPro" id="IPR019734">
    <property type="entry name" value="TPR_rpt"/>
</dbReference>
<comment type="similarity">
    <text evidence="1">Belongs to the aspartyl/asparaginyl beta-hydroxylase family.</text>
</comment>
<feature type="region of interest" description="Disordered" evidence="3">
    <location>
        <begin position="18"/>
        <end position="84"/>
    </location>
</feature>
<keyword evidence="6" id="KW-1185">Reference proteome</keyword>
<feature type="domain" description="Aspartyl/asparaginy/proline hydroxylase" evidence="4">
    <location>
        <begin position="513"/>
        <end position="558"/>
    </location>
</feature>
<feature type="compositionally biased region" description="Basic and acidic residues" evidence="3">
    <location>
        <begin position="175"/>
        <end position="191"/>
    </location>
</feature>
<feature type="compositionally biased region" description="Polar residues" evidence="3">
    <location>
        <begin position="43"/>
        <end position="61"/>
    </location>
</feature>
<dbReference type="EMBL" id="JAIWYP010000010">
    <property type="protein sequence ID" value="KAH3748955.1"/>
    <property type="molecule type" value="Genomic_DNA"/>
</dbReference>
<sequence length="561" mass="63487">MAVYFLFTTTTTTTTTTATKHKHTRTDHVLKREKKVNMGPKKVSNSLNSATKTEENQSQPQPVKRQRPDSNKSSVNNVASSSSPNSKTFLLVALSLLVATTAVILTNDDVKMFLIQFTSIGSNTLEEVAKYTDSAQYVEEETEAVSEKSSQTHDIGKDSAKRSKLHASSPVESGTKGEKLEKESDDQETREGVNNIATQSVKVDEVLTEGSDTKNVEKDHTESDEADKEIKKESEEDQKAKSKRESYENSAITSKGDFKIRKRLDEADKALQMGELKKALDLFDDILKNKSQSPRALWGKGQVLDKLAEQQKSNKMLEEGMALMDKALRLSKTPDLLRMRIAEKLGDRQAFRGWSRKEAETWRYMMERYPNMPEFPHKLGTSYLKTGQNELARELFTNLLKENPEDGFSLVHLGFILKITDLNYTGAIPMLQKGIDSRQPGTLDGRFFYHLGDAYMRTSNNEMARKVYQEGAKAGLFLSADQRSLYNAETKITGRPWWTPAETTYLKYLTILENNWETIRDEGLAQLDQTTGSFSPEEENLRETGDWKQFTLYQRGKSLVV</sequence>
<reference evidence="5" key="2">
    <citation type="submission" date="2020-11" db="EMBL/GenBank/DDBJ databases">
        <authorList>
            <person name="McCartney M.A."/>
            <person name="Auch B."/>
            <person name="Kono T."/>
            <person name="Mallez S."/>
            <person name="Becker A."/>
            <person name="Gohl D.M."/>
            <person name="Silverstein K.A.T."/>
            <person name="Koren S."/>
            <person name="Bechman K.B."/>
            <person name="Herman A."/>
            <person name="Abrahante J.E."/>
            <person name="Garbe J."/>
        </authorList>
    </citation>
    <scope>NUCLEOTIDE SEQUENCE</scope>
    <source>
        <strain evidence="5">Duluth1</strain>
        <tissue evidence="5">Whole animal</tissue>
    </source>
</reference>
<feature type="compositionally biased region" description="Basic and acidic residues" evidence="3">
    <location>
        <begin position="211"/>
        <end position="247"/>
    </location>
</feature>
<dbReference type="PANTHER" id="PTHR12366:SF29">
    <property type="entry name" value="ASPARTYL BETA-HYDROXYLASE, ISOFORM L"/>
    <property type="match status" value="1"/>
</dbReference>
<dbReference type="SUPFAM" id="SSF48452">
    <property type="entry name" value="TPR-like"/>
    <property type="match status" value="1"/>
</dbReference>
<dbReference type="GO" id="GO:0062101">
    <property type="term" value="F:peptidyl-aspartic acid 3-dioxygenase activity"/>
    <property type="evidence" value="ECO:0007669"/>
    <property type="project" value="InterPro"/>
</dbReference>
<name>A0A9D4DID2_DREPO</name>
<feature type="repeat" description="TPR" evidence="2">
    <location>
        <begin position="373"/>
        <end position="406"/>
    </location>
</feature>
<dbReference type="InterPro" id="IPR007803">
    <property type="entry name" value="Asp/Arg/Pro-Hydrxlase"/>
</dbReference>
<dbReference type="Pfam" id="PF13432">
    <property type="entry name" value="TPR_16"/>
    <property type="match status" value="1"/>
</dbReference>
<evidence type="ECO:0000313" key="6">
    <source>
        <dbReference type="Proteomes" id="UP000828390"/>
    </source>
</evidence>
<feature type="compositionally biased region" description="Basic and acidic residues" evidence="3">
    <location>
        <begin position="150"/>
        <end position="161"/>
    </location>
</feature>
<evidence type="ECO:0000256" key="3">
    <source>
        <dbReference type="SAM" id="MobiDB-lite"/>
    </source>
</evidence>
<dbReference type="InterPro" id="IPR039038">
    <property type="entry name" value="ASPH"/>
</dbReference>
<gene>
    <name evidence="5" type="ORF">DPMN_183444</name>
</gene>
<evidence type="ECO:0000313" key="5">
    <source>
        <dbReference type="EMBL" id="KAH3748955.1"/>
    </source>
</evidence>
<feature type="compositionally biased region" description="Low complexity" evidence="3">
    <location>
        <begin position="71"/>
        <end position="84"/>
    </location>
</feature>
<dbReference type="Proteomes" id="UP000828390">
    <property type="component" value="Unassembled WGS sequence"/>
</dbReference>
<accession>A0A9D4DID2</accession>
<evidence type="ECO:0000259" key="4">
    <source>
        <dbReference type="Pfam" id="PF05118"/>
    </source>
</evidence>
<dbReference type="PANTHER" id="PTHR12366">
    <property type="entry name" value="ASPARTYL/ASPARAGINYL BETA-HYDROXYLASE"/>
    <property type="match status" value="1"/>
</dbReference>
<evidence type="ECO:0000256" key="2">
    <source>
        <dbReference type="PROSITE-ProRule" id="PRU00339"/>
    </source>
</evidence>
<dbReference type="Gene3D" id="1.25.40.10">
    <property type="entry name" value="Tetratricopeptide repeat domain"/>
    <property type="match status" value="1"/>
</dbReference>
<dbReference type="PROSITE" id="PS50005">
    <property type="entry name" value="TPR"/>
    <property type="match status" value="1"/>
</dbReference>
<reference evidence="5" key="1">
    <citation type="journal article" date="2019" name="bioRxiv">
        <title>The Genome of the Zebra Mussel, Dreissena polymorpha: A Resource for Invasive Species Research.</title>
        <authorList>
            <person name="McCartney M.A."/>
            <person name="Auch B."/>
            <person name="Kono T."/>
            <person name="Mallez S."/>
            <person name="Zhang Y."/>
            <person name="Obille A."/>
            <person name="Becker A."/>
            <person name="Abrahante J.E."/>
            <person name="Garbe J."/>
            <person name="Badalamenti J.P."/>
            <person name="Herman A."/>
            <person name="Mangelson H."/>
            <person name="Liachko I."/>
            <person name="Sullivan S."/>
            <person name="Sone E.D."/>
            <person name="Koren S."/>
            <person name="Silverstein K.A.T."/>
            <person name="Beckman K.B."/>
            <person name="Gohl D.M."/>
        </authorList>
    </citation>
    <scope>NUCLEOTIDE SEQUENCE</scope>
    <source>
        <strain evidence="5">Duluth1</strain>
        <tissue evidence="5">Whole animal</tissue>
    </source>
</reference>
<dbReference type="AlphaFoldDB" id="A0A9D4DID2"/>
<dbReference type="Pfam" id="PF05118">
    <property type="entry name" value="Asp_Arg_Hydrox"/>
    <property type="match status" value="1"/>
</dbReference>
<feature type="region of interest" description="Disordered" evidence="3">
    <location>
        <begin position="142"/>
        <end position="251"/>
    </location>
</feature>
<dbReference type="GO" id="GO:0005783">
    <property type="term" value="C:endoplasmic reticulum"/>
    <property type="evidence" value="ECO:0007669"/>
    <property type="project" value="TreeGrafter"/>
</dbReference>
<dbReference type="InterPro" id="IPR027443">
    <property type="entry name" value="IPNS-like_sf"/>
</dbReference>
<dbReference type="Gene3D" id="2.60.120.330">
    <property type="entry name" value="B-lactam Antibiotic, Isopenicillin N Synthase, Chain"/>
    <property type="match status" value="1"/>
</dbReference>
<evidence type="ECO:0000256" key="1">
    <source>
        <dbReference type="ARBA" id="ARBA00007730"/>
    </source>
</evidence>
<protein>
    <recommendedName>
        <fullName evidence="4">Aspartyl/asparaginy/proline hydroxylase domain-containing protein</fullName>
    </recommendedName>
</protein>
<proteinExistence type="inferred from homology"/>
<dbReference type="InterPro" id="IPR011990">
    <property type="entry name" value="TPR-like_helical_dom_sf"/>
</dbReference>